<feature type="transmembrane region" description="Helical" evidence="1">
    <location>
        <begin position="61"/>
        <end position="86"/>
    </location>
</feature>
<dbReference type="RefSeq" id="WP_009207564.1">
    <property type="nucleotide sequence ID" value="NC_022357.1"/>
</dbReference>
<name>S6B7R7_SULDS</name>
<feature type="transmembrane region" description="Helical" evidence="1">
    <location>
        <begin position="27"/>
        <end position="49"/>
    </location>
</feature>
<dbReference type="EMBL" id="AP013066">
    <property type="protein sequence ID" value="BAN36477.1"/>
    <property type="molecule type" value="Genomic_DNA"/>
</dbReference>
<dbReference type="STRING" id="1163617.SCD_n02677"/>
<evidence type="ECO:0000313" key="2">
    <source>
        <dbReference type="EMBL" id="BAN36477.1"/>
    </source>
</evidence>
<accession>S6B7R7</accession>
<keyword evidence="1" id="KW-1133">Transmembrane helix</keyword>
<keyword evidence="1" id="KW-0812">Transmembrane</keyword>
<feature type="transmembrane region" description="Helical" evidence="1">
    <location>
        <begin position="92"/>
        <end position="112"/>
    </location>
</feature>
<keyword evidence="1" id="KW-0472">Membrane</keyword>
<proteinExistence type="predicted"/>
<protein>
    <submittedName>
        <fullName evidence="2">Uncharacterized protein</fullName>
    </submittedName>
</protein>
<gene>
    <name evidence="2" type="ORF">SCD_n02677</name>
</gene>
<dbReference type="Proteomes" id="UP000015559">
    <property type="component" value="Chromosome"/>
</dbReference>
<evidence type="ECO:0000313" key="3">
    <source>
        <dbReference type="Proteomes" id="UP000015559"/>
    </source>
</evidence>
<dbReference type="HOGENOM" id="CLU_1383547_0_0_4"/>
<keyword evidence="3" id="KW-1185">Reference proteome</keyword>
<dbReference type="KEGG" id="sdr:SCD_n02677"/>
<dbReference type="AlphaFoldDB" id="S6B7R7"/>
<organism evidence="2 3">
    <name type="scientific">Sulfuricella denitrificans (strain DSM 22764 / NBRC 105220 / skB26)</name>
    <dbReference type="NCBI Taxonomy" id="1163617"/>
    <lineage>
        <taxon>Bacteria</taxon>
        <taxon>Pseudomonadati</taxon>
        <taxon>Pseudomonadota</taxon>
        <taxon>Betaproteobacteria</taxon>
        <taxon>Nitrosomonadales</taxon>
        <taxon>Sulfuricellaceae</taxon>
        <taxon>Sulfuricella</taxon>
    </lineage>
</organism>
<evidence type="ECO:0000256" key="1">
    <source>
        <dbReference type="SAM" id="Phobius"/>
    </source>
</evidence>
<sequence>MLITVAAVTQAGEEATSVKVPKFVAPVTPAIVAVPVLVILPLANGELAVGRTRMFCQVNEFVLELAAVTVKVICVAVTVGAGAAAVPVGVSLMFLVLVLLPVTTTLTAAAVSNSKPLGALRMMVPVETSPELASSYTGPLNDVQVPAALHPGAVFEGIALPPVEAVTVPAFAIPPKMQLATKIRSKPTQVAWAYLRP</sequence>
<reference evidence="2 3" key="1">
    <citation type="journal article" date="2012" name="Appl. Environ. Microbiol.">
        <title>Draft genome sequence of a psychrotolerant sulfur-oxidizing bacterium, Sulfuricella denitrificans skB26, and proteomic insights into cold adaptation.</title>
        <authorList>
            <person name="Watanabe T."/>
            <person name="Kojima H."/>
            <person name="Fukui M."/>
        </authorList>
    </citation>
    <scope>NUCLEOTIDE SEQUENCE [LARGE SCALE GENOMIC DNA]</scope>
    <source>
        <strain evidence="3">skB26</strain>
    </source>
</reference>